<dbReference type="Proteomes" id="UP001226691">
    <property type="component" value="Unassembled WGS sequence"/>
</dbReference>
<keyword evidence="1" id="KW-0472">Membrane</keyword>
<evidence type="ECO:0000313" key="2">
    <source>
        <dbReference type="EMBL" id="MDQ1124838.1"/>
    </source>
</evidence>
<dbReference type="EMBL" id="JAUTBF010000001">
    <property type="protein sequence ID" value="MDQ1124838.1"/>
    <property type="molecule type" value="Genomic_DNA"/>
</dbReference>
<keyword evidence="3" id="KW-1185">Reference proteome</keyword>
<feature type="transmembrane region" description="Helical" evidence="1">
    <location>
        <begin position="20"/>
        <end position="44"/>
    </location>
</feature>
<name>A0ABU0TYV9_MICTR</name>
<organism evidence="2 3">
    <name type="scientific">Microbacterium trichothecenolyticum</name>
    <name type="common">Aureobacterium trichothecenolyticum</name>
    <dbReference type="NCBI Taxonomy" id="69370"/>
    <lineage>
        <taxon>Bacteria</taxon>
        <taxon>Bacillati</taxon>
        <taxon>Actinomycetota</taxon>
        <taxon>Actinomycetes</taxon>
        <taxon>Micrococcales</taxon>
        <taxon>Microbacteriaceae</taxon>
        <taxon>Microbacterium</taxon>
    </lineage>
</organism>
<comment type="caution">
    <text evidence="2">The sequence shown here is derived from an EMBL/GenBank/DDBJ whole genome shotgun (WGS) entry which is preliminary data.</text>
</comment>
<accession>A0ABU0TYV9</accession>
<sequence length="121" mass="12163">MIAWGGQPLGAGAAGLLAEGVGVVPALLVAAVVSLATAVIAALLPVGRSAPLASLAQRRERMWFGAAHCGASRCARTLGRHPGRGHHVATAMRTTDAAIAPICPRSSRAGIRPITPTDSTA</sequence>
<evidence type="ECO:0000256" key="1">
    <source>
        <dbReference type="SAM" id="Phobius"/>
    </source>
</evidence>
<evidence type="ECO:0000313" key="3">
    <source>
        <dbReference type="Proteomes" id="UP001226691"/>
    </source>
</evidence>
<keyword evidence="1" id="KW-0812">Transmembrane</keyword>
<keyword evidence="1" id="KW-1133">Transmembrane helix</keyword>
<protein>
    <submittedName>
        <fullName evidence="2">Uncharacterized protein</fullName>
    </submittedName>
</protein>
<gene>
    <name evidence="2" type="ORF">QE412_003411</name>
</gene>
<proteinExistence type="predicted"/>
<reference evidence="2 3" key="1">
    <citation type="submission" date="2023-07" db="EMBL/GenBank/DDBJ databases">
        <title>Functional and genomic diversity of the sorghum phyllosphere microbiome.</title>
        <authorList>
            <person name="Shade A."/>
        </authorList>
    </citation>
    <scope>NUCLEOTIDE SEQUENCE [LARGE SCALE GENOMIC DNA]</scope>
    <source>
        <strain evidence="2 3">SORGH_AS_1207</strain>
    </source>
</reference>